<dbReference type="EMBL" id="JASGBH010000009">
    <property type="protein sequence ID" value="MDI9234653.1"/>
    <property type="molecule type" value="Genomic_DNA"/>
</dbReference>
<dbReference type="SUPFAM" id="SSF140931">
    <property type="entry name" value="Fic-like"/>
    <property type="match status" value="1"/>
</dbReference>
<dbReference type="PIRSF" id="PIRSF038925">
    <property type="entry name" value="AMP-prot_trans"/>
    <property type="match status" value="1"/>
</dbReference>
<dbReference type="PROSITE" id="PS51459">
    <property type="entry name" value="FIDO"/>
    <property type="match status" value="1"/>
</dbReference>
<dbReference type="PANTHER" id="PTHR13504">
    <property type="entry name" value="FIDO DOMAIN-CONTAINING PROTEIN DDB_G0283145"/>
    <property type="match status" value="1"/>
</dbReference>
<protein>
    <submittedName>
        <fullName evidence="2">Fic family protein</fullName>
    </submittedName>
</protein>
<dbReference type="PANTHER" id="PTHR13504:SF38">
    <property type="entry name" value="FIDO DOMAIN-CONTAINING PROTEIN"/>
    <property type="match status" value="1"/>
</dbReference>
<feature type="domain" description="Fido" evidence="1">
    <location>
        <begin position="130"/>
        <end position="290"/>
    </location>
</feature>
<gene>
    <name evidence="2" type="ORF">QLQ16_12515</name>
</gene>
<dbReference type="InterPro" id="IPR003812">
    <property type="entry name" value="Fido"/>
</dbReference>
<dbReference type="Pfam" id="PF02661">
    <property type="entry name" value="Fic"/>
    <property type="match status" value="1"/>
</dbReference>
<keyword evidence="3" id="KW-1185">Reference proteome</keyword>
<dbReference type="InterPro" id="IPR026287">
    <property type="entry name" value="SoFic-like"/>
</dbReference>
<dbReference type="Gene3D" id="1.10.3290.10">
    <property type="entry name" value="Fido-like domain"/>
    <property type="match status" value="1"/>
</dbReference>
<name>A0ABT6X939_9BURK</name>
<dbReference type="RefSeq" id="WP_283224996.1">
    <property type="nucleotide sequence ID" value="NZ_JASGBH010000009.1"/>
</dbReference>
<sequence length="392" mass="43167">MKRATGTYVESTTLGEVVKAFVPNALPPSKPALEPEVFAELNHRAEMALARLSGVSGLVPSVDWLLYSAIRKEALLTSQIEGTQATITDLFDDEAGIEVSNTDDVEEVTNYIAAYRLVRDNLRDPKGLPISVRLLCKAHKLLLNGVRGTGKQPGALRRSQNWLGGTRPGNAVFVPPPADKVQVLMSDLEKFIHDQPRKDEEVSGQGRGLPPLVGIALAHAQFETIHPFLDGNGRIGRLLISALLEDLGLLPEPLMYLSGYLKEHQSEYYRLLSGIRVDGDWESWVRFFLEGVQVAANQAEENIVKIASLVAADRRKLLEATKSGAAAYRLFEMLPMMPRFTVDRVKTALGTTFPTANAAVKTLEELGLITETTGNKKNRSFSYDRYIKLLSA</sequence>
<dbReference type="Proteomes" id="UP001431902">
    <property type="component" value="Unassembled WGS sequence"/>
</dbReference>
<proteinExistence type="predicted"/>
<evidence type="ECO:0000259" key="1">
    <source>
        <dbReference type="PROSITE" id="PS51459"/>
    </source>
</evidence>
<evidence type="ECO:0000313" key="2">
    <source>
        <dbReference type="EMBL" id="MDI9234653.1"/>
    </source>
</evidence>
<organism evidence="2 3">
    <name type="scientific">Limnohabitans lacus</name>
    <dbReference type="NCBI Taxonomy" id="3045173"/>
    <lineage>
        <taxon>Bacteria</taxon>
        <taxon>Pseudomonadati</taxon>
        <taxon>Pseudomonadota</taxon>
        <taxon>Betaproteobacteria</taxon>
        <taxon>Burkholderiales</taxon>
        <taxon>Comamonadaceae</taxon>
        <taxon>Limnohabitans</taxon>
    </lineage>
</organism>
<evidence type="ECO:0000313" key="3">
    <source>
        <dbReference type="Proteomes" id="UP001431902"/>
    </source>
</evidence>
<dbReference type="Pfam" id="PF13784">
    <property type="entry name" value="Fic_N"/>
    <property type="match status" value="1"/>
</dbReference>
<dbReference type="InterPro" id="IPR040198">
    <property type="entry name" value="Fido_containing"/>
</dbReference>
<reference evidence="2" key="1">
    <citation type="submission" date="2023-05" db="EMBL/GenBank/DDBJ databases">
        <title>Limnohabitans sp. strain HM2-2 Genome sequencing and assembly.</title>
        <authorList>
            <person name="Jung Y."/>
        </authorList>
    </citation>
    <scope>NUCLEOTIDE SEQUENCE</scope>
    <source>
        <strain evidence="2">HM2-2</strain>
    </source>
</reference>
<dbReference type="InterPro" id="IPR025758">
    <property type="entry name" value="Fic/DOC_N"/>
</dbReference>
<dbReference type="InterPro" id="IPR036597">
    <property type="entry name" value="Fido-like_dom_sf"/>
</dbReference>
<comment type="caution">
    <text evidence="2">The sequence shown here is derived from an EMBL/GenBank/DDBJ whole genome shotgun (WGS) entry which is preliminary data.</text>
</comment>
<accession>A0ABT6X939</accession>